<dbReference type="OrthoDB" id="112232at2"/>
<dbReference type="PANTHER" id="PTHR45011">
    <property type="entry name" value="DAP3-BINDING CELL DEATH ENHANCER 1"/>
    <property type="match status" value="1"/>
</dbReference>
<dbReference type="InterPro" id="IPR006597">
    <property type="entry name" value="Sel1-like"/>
</dbReference>
<dbReference type="Pfam" id="PF05036">
    <property type="entry name" value="SPOR"/>
    <property type="match status" value="1"/>
</dbReference>
<dbReference type="SUPFAM" id="SSF110997">
    <property type="entry name" value="Sporulation related repeat"/>
    <property type="match status" value="1"/>
</dbReference>
<keyword evidence="1" id="KW-0732">Signal</keyword>
<dbReference type="InterPro" id="IPR011990">
    <property type="entry name" value="TPR-like_helical_dom_sf"/>
</dbReference>
<dbReference type="InterPro" id="IPR007730">
    <property type="entry name" value="SPOR-like_dom"/>
</dbReference>
<keyword evidence="4" id="KW-1185">Reference proteome</keyword>
<name>A0A219B7E1_9SPHN</name>
<evidence type="ECO:0000256" key="1">
    <source>
        <dbReference type="SAM" id="SignalP"/>
    </source>
</evidence>
<dbReference type="GO" id="GO:0042834">
    <property type="term" value="F:peptidoglycan binding"/>
    <property type="evidence" value="ECO:0007669"/>
    <property type="project" value="InterPro"/>
</dbReference>
<proteinExistence type="predicted"/>
<protein>
    <recommendedName>
        <fullName evidence="2">SPOR domain-containing protein</fullName>
    </recommendedName>
</protein>
<dbReference type="RefSeq" id="WP_088713012.1">
    <property type="nucleotide sequence ID" value="NZ_NFZT01000001.1"/>
</dbReference>
<accession>A0A219B7E1</accession>
<comment type="caution">
    <text evidence="3">The sequence shown here is derived from an EMBL/GenBank/DDBJ whole genome shotgun (WGS) entry which is preliminary data.</text>
</comment>
<gene>
    <name evidence="3" type="ORF">B5C34_13155</name>
</gene>
<feature type="signal peptide" evidence="1">
    <location>
        <begin position="1"/>
        <end position="21"/>
    </location>
</feature>
<evidence type="ECO:0000259" key="2">
    <source>
        <dbReference type="PROSITE" id="PS51724"/>
    </source>
</evidence>
<evidence type="ECO:0000313" key="3">
    <source>
        <dbReference type="EMBL" id="OWV34312.1"/>
    </source>
</evidence>
<organism evidence="3 4">
    <name type="scientific">Pacificimonas flava</name>
    <dbReference type="NCBI Taxonomy" id="1234595"/>
    <lineage>
        <taxon>Bacteria</taxon>
        <taxon>Pseudomonadati</taxon>
        <taxon>Pseudomonadota</taxon>
        <taxon>Alphaproteobacteria</taxon>
        <taxon>Sphingomonadales</taxon>
        <taxon>Sphingosinicellaceae</taxon>
        <taxon>Pacificimonas</taxon>
    </lineage>
</organism>
<dbReference type="EMBL" id="NFZT01000001">
    <property type="protein sequence ID" value="OWV34312.1"/>
    <property type="molecule type" value="Genomic_DNA"/>
</dbReference>
<dbReference type="PROSITE" id="PS51724">
    <property type="entry name" value="SPOR"/>
    <property type="match status" value="1"/>
</dbReference>
<feature type="chain" id="PRO_5012713613" description="SPOR domain-containing protein" evidence="1">
    <location>
        <begin position="22"/>
        <end position="324"/>
    </location>
</feature>
<reference evidence="4" key="1">
    <citation type="submission" date="2017-05" db="EMBL/GenBank/DDBJ databases">
        <authorList>
            <person name="Lin X."/>
        </authorList>
    </citation>
    <scope>NUCLEOTIDE SEQUENCE [LARGE SCALE GENOMIC DNA]</scope>
    <source>
        <strain evidence="4">JLT2012</strain>
    </source>
</reference>
<dbReference type="Gene3D" id="1.25.40.10">
    <property type="entry name" value="Tetratricopeptide repeat domain"/>
    <property type="match status" value="1"/>
</dbReference>
<evidence type="ECO:0000313" key="4">
    <source>
        <dbReference type="Proteomes" id="UP000198462"/>
    </source>
</evidence>
<dbReference type="AlphaFoldDB" id="A0A219B7E1"/>
<dbReference type="SMART" id="SM00671">
    <property type="entry name" value="SEL1"/>
    <property type="match status" value="3"/>
</dbReference>
<dbReference type="Pfam" id="PF08238">
    <property type="entry name" value="Sel1"/>
    <property type="match status" value="3"/>
</dbReference>
<feature type="domain" description="SPOR" evidence="2">
    <location>
        <begin position="243"/>
        <end position="323"/>
    </location>
</feature>
<dbReference type="Proteomes" id="UP000198462">
    <property type="component" value="Unassembled WGS sequence"/>
</dbReference>
<dbReference type="InterPro" id="IPR036680">
    <property type="entry name" value="SPOR-like_sf"/>
</dbReference>
<dbReference type="PANTHER" id="PTHR45011:SF1">
    <property type="entry name" value="DAP3-BINDING CELL DEATH ENHANCER 1"/>
    <property type="match status" value="1"/>
</dbReference>
<dbReference type="InterPro" id="IPR052748">
    <property type="entry name" value="ISR_Activator"/>
</dbReference>
<dbReference type="SUPFAM" id="SSF81901">
    <property type="entry name" value="HCP-like"/>
    <property type="match status" value="1"/>
</dbReference>
<dbReference type="Gene3D" id="3.30.70.1070">
    <property type="entry name" value="Sporulation related repeat"/>
    <property type="match status" value="1"/>
</dbReference>
<sequence length="324" mass="34783">MKRMWISLLLAGALLAQPAGATVAEGVAEWRAGNYKEAVMLWLPAAARGNAHALFNLGLAHRQGRGVPRDLDRAEDFFRRAAEKGHAPARTYLGIFMARRGQVADAVELWKASAAEGDAYARYMLGIRHYGGKGVEEDRPRAYAYLLLAERGGVKQARKVLRRMEEGLTTQEKAAGRTLAEEIAGVPVVTLSDAGRGAAPAARAAAQAEAEANRNQGTAIQEVAVPAPREPQESRSDEDTVLTADATQFRVQLGAFQTRGQAESGWTNIQRKLPGLLDGTTPVYREFAGGVRLRIGEYADRAGASARCAEIKAAGQACFVAAED</sequence>